<organism evidence="1">
    <name type="scientific">uncultured Avibacterium sp</name>
    <dbReference type="NCBI Taxonomy" id="1936169"/>
    <lineage>
        <taxon>Bacteria</taxon>
        <taxon>Pseudomonadati</taxon>
        <taxon>Pseudomonadota</taxon>
        <taxon>Gammaproteobacteria</taxon>
        <taxon>Pasteurellales</taxon>
        <taxon>Pasteurellaceae</taxon>
        <taxon>Avibacterium</taxon>
        <taxon>environmental samples</taxon>
    </lineage>
</organism>
<sequence>MNKVIQKAIEQCGNRRKLANACNVSVATVGNWLSGSDIYGSRIPLISKATKGKVSEKEILKSLSEA</sequence>
<dbReference type="EMBL" id="CAAHDN010000007">
    <property type="protein sequence ID" value="VGM95171.1"/>
    <property type="molecule type" value="Genomic_DNA"/>
</dbReference>
<dbReference type="AlphaFoldDB" id="A0A486XAH2"/>
<proteinExistence type="predicted"/>
<reference evidence="1" key="1">
    <citation type="submission" date="2019-03" db="EMBL/GenBank/DDBJ databases">
        <authorList>
            <consortium name="Pathogen Informatics"/>
        </authorList>
    </citation>
    <scope>NUCLEOTIDE SEQUENCE</scope>
    <source>
        <strain evidence="1">Unknown</strain>
    </source>
</reference>
<gene>
    <name evidence="1" type="ORF">NCTC4101_00532</name>
</gene>
<evidence type="ECO:0000313" key="1">
    <source>
        <dbReference type="EMBL" id="VGM95171.1"/>
    </source>
</evidence>
<accession>A0A486XAH2</accession>
<dbReference type="Pfam" id="PF15943">
    <property type="entry name" value="YdaS_toxin"/>
    <property type="match status" value="1"/>
</dbReference>
<dbReference type="GO" id="GO:0003677">
    <property type="term" value="F:DNA binding"/>
    <property type="evidence" value="ECO:0007669"/>
    <property type="project" value="InterPro"/>
</dbReference>
<dbReference type="SUPFAM" id="SSF47413">
    <property type="entry name" value="lambda repressor-like DNA-binding domains"/>
    <property type="match status" value="1"/>
</dbReference>
<dbReference type="Gene3D" id="1.10.260.40">
    <property type="entry name" value="lambda repressor-like DNA-binding domains"/>
    <property type="match status" value="1"/>
</dbReference>
<name>A0A486XAH2_9PAST</name>
<protein>
    <submittedName>
        <fullName evidence="1">Uncharacterized protein conserved in bacteria, prophage-related</fullName>
    </submittedName>
</protein>
<dbReference type="InterPro" id="IPR031856">
    <property type="entry name" value="YdaS_toxin-like"/>
</dbReference>
<dbReference type="InterPro" id="IPR010982">
    <property type="entry name" value="Lambda_DNA-bd_dom_sf"/>
</dbReference>